<protein>
    <recommendedName>
        <fullName evidence="4">K Homology domain-containing protein</fullName>
    </recommendedName>
</protein>
<organism evidence="2 3">
    <name type="scientific">Caerostris extrusa</name>
    <name type="common">Bark spider</name>
    <name type="synonym">Caerostris bankana</name>
    <dbReference type="NCBI Taxonomy" id="172846"/>
    <lineage>
        <taxon>Eukaryota</taxon>
        <taxon>Metazoa</taxon>
        <taxon>Ecdysozoa</taxon>
        <taxon>Arthropoda</taxon>
        <taxon>Chelicerata</taxon>
        <taxon>Arachnida</taxon>
        <taxon>Araneae</taxon>
        <taxon>Araneomorphae</taxon>
        <taxon>Entelegynae</taxon>
        <taxon>Araneoidea</taxon>
        <taxon>Araneidae</taxon>
        <taxon>Caerostris</taxon>
    </lineage>
</organism>
<dbReference type="Proteomes" id="UP001054945">
    <property type="component" value="Unassembled WGS sequence"/>
</dbReference>
<reference evidence="2 3" key="1">
    <citation type="submission" date="2021-06" db="EMBL/GenBank/DDBJ databases">
        <title>Caerostris extrusa draft genome.</title>
        <authorList>
            <person name="Kono N."/>
            <person name="Arakawa K."/>
        </authorList>
    </citation>
    <scope>NUCLEOTIDE SEQUENCE [LARGE SCALE GENOMIC DNA]</scope>
</reference>
<dbReference type="EMBL" id="BPLR01008557">
    <property type="protein sequence ID" value="GIY25540.1"/>
    <property type="molecule type" value="Genomic_DNA"/>
</dbReference>
<keyword evidence="3" id="KW-1185">Reference proteome</keyword>
<gene>
    <name evidence="2" type="ORF">CEXT_179001</name>
</gene>
<feature type="compositionally biased region" description="Basic and acidic residues" evidence="1">
    <location>
        <begin position="1"/>
        <end position="23"/>
    </location>
</feature>
<evidence type="ECO:0008006" key="4">
    <source>
        <dbReference type="Google" id="ProtNLM"/>
    </source>
</evidence>
<evidence type="ECO:0000256" key="1">
    <source>
        <dbReference type="SAM" id="MobiDB-lite"/>
    </source>
</evidence>
<name>A0AAV4RVT4_CAEEX</name>
<feature type="region of interest" description="Disordered" evidence="1">
    <location>
        <begin position="1"/>
        <end position="31"/>
    </location>
</feature>
<sequence length="135" mass="15022">MREKEKKTARDPCETHSKTESKAARHPTTELFRTHQGNRYLTLVRVCPRAVGVIGSGGNECRSMAQRIDRPNGTQPIVKGSAARSRPAFDSSTSHFDLLLLSLSLRNGLIPFLMQKLISGIRHLSNVGREGNFHD</sequence>
<accession>A0AAV4RVT4</accession>
<comment type="caution">
    <text evidence="2">The sequence shown here is derived from an EMBL/GenBank/DDBJ whole genome shotgun (WGS) entry which is preliminary data.</text>
</comment>
<proteinExistence type="predicted"/>
<evidence type="ECO:0000313" key="2">
    <source>
        <dbReference type="EMBL" id="GIY25540.1"/>
    </source>
</evidence>
<dbReference type="AlphaFoldDB" id="A0AAV4RVT4"/>
<evidence type="ECO:0000313" key="3">
    <source>
        <dbReference type="Proteomes" id="UP001054945"/>
    </source>
</evidence>